<dbReference type="RefSeq" id="WP_231702669.1">
    <property type="nucleotide sequence ID" value="NZ_BFAV01000071.1"/>
</dbReference>
<proteinExistence type="predicted"/>
<gene>
    <name evidence="1" type="ORF">DCCM_2048</name>
</gene>
<evidence type="ECO:0000313" key="1">
    <source>
        <dbReference type="EMBL" id="GBF32951.1"/>
    </source>
</evidence>
<dbReference type="EMBL" id="BFAV01000071">
    <property type="protein sequence ID" value="GBF32951.1"/>
    <property type="molecule type" value="Genomic_DNA"/>
</dbReference>
<sequence length="88" mass="9736">MQGNNKWSTGVEGMRTMSTMCPVCSGIMEQGPLCDCGAEMKDAGLVTDYLGPYSPYFNMSFEASWCLHLFVCPNCGRDKRLAVRLVEV</sequence>
<accession>A0A2L2XGD4</accession>
<comment type="caution">
    <text evidence="1">The sequence shown here is derived from an EMBL/GenBank/DDBJ whole genome shotgun (WGS) entry which is preliminary data.</text>
</comment>
<dbReference type="AlphaFoldDB" id="A0A2L2XGD4"/>
<protein>
    <submittedName>
        <fullName evidence="1">Uncharacterized protein</fullName>
    </submittedName>
</protein>
<name>A0A2L2XGD4_9FIRM</name>
<organism evidence="1 2">
    <name type="scientific">Desulfocucumis palustris</name>
    <dbReference type="NCBI Taxonomy" id="1898651"/>
    <lineage>
        <taxon>Bacteria</taxon>
        <taxon>Bacillati</taxon>
        <taxon>Bacillota</taxon>
        <taxon>Clostridia</taxon>
        <taxon>Eubacteriales</taxon>
        <taxon>Desulfocucumaceae</taxon>
        <taxon>Desulfocucumis</taxon>
    </lineage>
</organism>
<keyword evidence="2" id="KW-1185">Reference proteome</keyword>
<reference evidence="2" key="1">
    <citation type="submission" date="2018-02" db="EMBL/GenBank/DDBJ databases">
        <title>Genome sequence of Desulfocucumis palustris strain NAW-5.</title>
        <authorList>
            <person name="Watanabe M."/>
            <person name="Kojima H."/>
            <person name="Fukui M."/>
        </authorList>
    </citation>
    <scope>NUCLEOTIDE SEQUENCE [LARGE SCALE GENOMIC DNA]</scope>
    <source>
        <strain evidence="2">NAW-5</strain>
    </source>
</reference>
<dbReference type="Proteomes" id="UP000239549">
    <property type="component" value="Unassembled WGS sequence"/>
</dbReference>
<evidence type="ECO:0000313" key="2">
    <source>
        <dbReference type="Proteomes" id="UP000239549"/>
    </source>
</evidence>